<reference evidence="3" key="1">
    <citation type="submission" date="2017-02" db="EMBL/GenBank/DDBJ databases">
        <authorList>
            <person name="Varghese N."/>
            <person name="Submissions S."/>
        </authorList>
    </citation>
    <scope>NUCLEOTIDE SEQUENCE [LARGE SCALE GENOMIC DNA]</scope>
    <source>
        <strain evidence="3">ATCC 25662</strain>
    </source>
</reference>
<keyword evidence="3" id="KW-1185">Reference proteome</keyword>
<keyword evidence="1" id="KW-0472">Membrane</keyword>
<evidence type="ECO:0000256" key="1">
    <source>
        <dbReference type="SAM" id="Phobius"/>
    </source>
</evidence>
<proteinExistence type="predicted"/>
<protein>
    <submittedName>
        <fullName evidence="2">Uncharacterized protein</fullName>
    </submittedName>
</protein>
<evidence type="ECO:0000313" key="2">
    <source>
        <dbReference type="EMBL" id="SJZ85412.1"/>
    </source>
</evidence>
<dbReference type="OrthoDB" id="3186540at2"/>
<keyword evidence="1" id="KW-1133">Transmembrane helix</keyword>
<keyword evidence="1" id="KW-0812">Transmembrane</keyword>
<feature type="transmembrane region" description="Helical" evidence="1">
    <location>
        <begin position="12"/>
        <end position="32"/>
    </location>
</feature>
<gene>
    <name evidence="2" type="ORF">SAMN02745191_1840</name>
</gene>
<dbReference type="STRING" id="118967.SAMN02745191_1840"/>
<sequence length="187" mass="21996">MKEYRYNRQSFFIQVKFTGWFCIAIAVTTLVFGLTGTYAPLMIFLSLVALYTAWNTFISRSTVEIVRMGENEIQFETFGKVVTYPIQDLKVFKIREFPSSGKMYLRINDYNAIKGRYWIQTAQFNDGKELFLKLIDLEYKLFPETLKSRARTVNTEYIRVKHQKELAKKEAKQNASLENRIGENHAR</sequence>
<dbReference type="AlphaFoldDB" id="A0A1T4P1Y2"/>
<feature type="transmembrane region" description="Helical" evidence="1">
    <location>
        <begin position="38"/>
        <end position="58"/>
    </location>
</feature>
<dbReference type="EMBL" id="FUWY01000005">
    <property type="protein sequence ID" value="SJZ85412.1"/>
    <property type="molecule type" value="Genomic_DNA"/>
</dbReference>
<accession>A0A1T4P1Y2</accession>
<dbReference type="RefSeq" id="WP_078712246.1">
    <property type="nucleotide sequence ID" value="NZ_FUWY01000005.1"/>
</dbReference>
<evidence type="ECO:0000313" key="3">
    <source>
        <dbReference type="Proteomes" id="UP000243297"/>
    </source>
</evidence>
<organism evidence="2 3">
    <name type="scientific">Anaerorhabdus furcosa</name>
    <dbReference type="NCBI Taxonomy" id="118967"/>
    <lineage>
        <taxon>Bacteria</taxon>
        <taxon>Bacillati</taxon>
        <taxon>Bacillota</taxon>
        <taxon>Erysipelotrichia</taxon>
        <taxon>Erysipelotrichales</taxon>
        <taxon>Erysipelotrichaceae</taxon>
        <taxon>Anaerorhabdus</taxon>
    </lineage>
</organism>
<dbReference type="Proteomes" id="UP000243297">
    <property type="component" value="Unassembled WGS sequence"/>
</dbReference>
<name>A0A1T4P1Y2_9FIRM</name>